<dbReference type="InterPro" id="IPR029016">
    <property type="entry name" value="GAF-like_dom_sf"/>
</dbReference>
<dbReference type="InterPro" id="IPR005471">
    <property type="entry name" value="Tscrpt_reg_IclR_N"/>
</dbReference>
<dbReference type="InterPro" id="IPR036390">
    <property type="entry name" value="WH_DNA-bd_sf"/>
</dbReference>
<accession>A0A7Y6NR00</accession>
<keyword evidence="1" id="KW-0805">Transcription regulation</keyword>
<organism evidence="6 7">
    <name type="scientific">Piscinibacter koreensis</name>
    <dbReference type="NCBI Taxonomy" id="2742824"/>
    <lineage>
        <taxon>Bacteria</taxon>
        <taxon>Pseudomonadati</taxon>
        <taxon>Pseudomonadota</taxon>
        <taxon>Betaproteobacteria</taxon>
        <taxon>Burkholderiales</taxon>
        <taxon>Sphaerotilaceae</taxon>
        <taxon>Piscinibacter</taxon>
    </lineage>
</organism>
<keyword evidence="7" id="KW-1185">Reference proteome</keyword>
<gene>
    <name evidence="6" type="ORF">HQN59_18175</name>
</gene>
<dbReference type="GO" id="GO:0003677">
    <property type="term" value="F:DNA binding"/>
    <property type="evidence" value="ECO:0007669"/>
    <property type="project" value="UniProtKB-KW"/>
</dbReference>
<dbReference type="SUPFAM" id="SSF46785">
    <property type="entry name" value="Winged helix' DNA-binding domain"/>
    <property type="match status" value="1"/>
</dbReference>
<evidence type="ECO:0000256" key="1">
    <source>
        <dbReference type="ARBA" id="ARBA00023015"/>
    </source>
</evidence>
<dbReference type="InterPro" id="IPR014757">
    <property type="entry name" value="Tscrpt_reg_IclR_C"/>
</dbReference>
<dbReference type="InterPro" id="IPR036388">
    <property type="entry name" value="WH-like_DNA-bd_sf"/>
</dbReference>
<dbReference type="SMART" id="SM00346">
    <property type="entry name" value="HTH_ICLR"/>
    <property type="match status" value="1"/>
</dbReference>
<feature type="domain" description="HTH iclR-type" evidence="4">
    <location>
        <begin position="57"/>
        <end position="119"/>
    </location>
</feature>
<comment type="caution">
    <text evidence="6">The sequence shown here is derived from an EMBL/GenBank/DDBJ whole genome shotgun (WGS) entry which is preliminary data.</text>
</comment>
<dbReference type="PANTHER" id="PTHR30136:SF35">
    <property type="entry name" value="HTH-TYPE TRANSCRIPTIONAL REGULATOR RV1719"/>
    <property type="match status" value="1"/>
</dbReference>
<dbReference type="PROSITE" id="PS51078">
    <property type="entry name" value="ICLR_ED"/>
    <property type="match status" value="1"/>
</dbReference>
<dbReference type="AlphaFoldDB" id="A0A7Y6NR00"/>
<evidence type="ECO:0000313" key="6">
    <source>
        <dbReference type="EMBL" id="NUZ07694.1"/>
    </source>
</evidence>
<dbReference type="Pfam" id="PF01614">
    <property type="entry name" value="IclR_C"/>
    <property type="match status" value="1"/>
</dbReference>
<sequence length="298" mass="32718">MGSDRASEAFSTSHVASRFQVHGKHFAYAKPLPFAYAKAFSPGRKELVRVNVDFMLIRTVDSALQMFEAFAEHGKSMTLSEMSRRLAIPTSTCFGLIRTLEARGYLYEVGGRKAYYPTARWLVKSREIEKSDPIYEVIHPHLEKLRDASDETVVLSKRLGDALVYLDVVESRQTIRYIAEVGDLKSLNRTSSGKALLSSLPEREREAVIAKLQGGSGARLTAAQRTTLQGDIARGTKDGWFVGRGETSMDVMGAAVPVTMGSDVFAIGIAGPLARMDPRLKSHARLLLAAGKVLAKQL</sequence>
<protein>
    <submittedName>
        <fullName evidence="6">IclR family transcriptional regulator</fullName>
    </submittedName>
</protein>
<name>A0A7Y6NR00_9BURK</name>
<evidence type="ECO:0000259" key="5">
    <source>
        <dbReference type="PROSITE" id="PS51078"/>
    </source>
</evidence>
<dbReference type="PANTHER" id="PTHR30136">
    <property type="entry name" value="HELIX-TURN-HELIX TRANSCRIPTIONAL REGULATOR, ICLR FAMILY"/>
    <property type="match status" value="1"/>
</dbReference>
<dbReference type="GO" id="GO:0045892">
    <property type="term" value="P:negative regulation of DNA-templated transcription"/>
    <property type="evidence" value="ECO:0007669"/>
    <property type="project" value="TreeGrafter"/>
</dbReference>
<keyword evidence="2" id="KW-0238">DNA-binding</keyword>
<dbReference type="Gene3D" id="3.30.450.40">
    <property type="match status" value="1"/>
</dbReference>
<feature type="domain" description="IclR-ED" evidence="5">
    <location>
        <begin position="120"/>
        <end position="298"/>
    </location>
</feature>
<evidence type="ECO:0000313" key="7">
    <source>
        <dbReference type="Proteomes" id="UP000529637"/>
    </source>
</evidence>
<evidence type="ECO:0000256" key="2">
    <source>
        <dbReference type="ARBA" id="ARBA00023125"/>
    </source>
</evidence>
<dbReference type="Pfam" id="PF09339">
    <property type="entry name" value="HTH_IclR"/>
    <property type="match status" value="1"/>
</dbReference>
<dbReference type="GO" id="GO:0003700">
    <property type="term" value="F:DNA-binding transcription factor activity"/>
    <property type="evidence" value="ECO:0007669"/>
    <property type="project" value="TreeGrafter"/>
</dbReference>
<dbReference type="Proteomes" id="UP000529637">
    <property type="component" value="Unassembled WGS sequence"/>
</dbReference>
<dbReference type="SUPFAM" id="SSF55781">
    <property type="entry name" value="GAF domain-like"/>
    <property type="match status" value="1"/>
</dbReference>
<evidence type="ECO:0000259" key="4">
    <source>
        <dbReference type="PROSITE" id="PS51077"/>
    </source>
</evidence>
<reference evidence="6 7" key="1">
    <citation type="submission" date="2020-06" db="EMBL/GenBank/DDBJ databases">
        <title>Schlegella sp. ID0723 isolated from air conditioner.</title>
        <authorList>
            <person name="Kim D.Y."/>
            <person name="Kim D.-U."/>
        </authorList>
    </citation>
    <scope>NUCLEOTIDE SEQUENCE [LARGE SCALE GENOMIC DNA]</scope>
    <source>
        <strain evidence="6 7">ID0723</strain>
    </source>
</reference>
<proteinExistence type="predicted"/>
<dbReference type="RefSeq" id="WP_176070545.1">
    <property type="nucleotide sequence ID" value="NZ_JABWMJ010000009.1"/>
</dbReference>
<dbReference type="PROSITE" id="PS51077">
    <property type="entry name" value="HTH_ICLR"/>
    <property type="match status" value="1"/>
</dbReference>
<keyword evidence="3" id="KW-0804">Transcription</keyword>
<dbReference type="InterPro" id="IPR050707">
    <property type="entry name" value="HTH_MetabolicPath_Reg"/>
</dbReference>
<evidence type="ECO:0000256" key="3">
    <source>
        <dbReference type="ARBA" id="ARBA00023163"/>
    </source>
</evidence>
<dbReference type="Gene3D" id="1.10.10.10">
    <property type="entry name" value="Winged helix-like DNA-binding domain superfamily/Winged helix DNA-binding domain"/>
    <property type="match status" value="1"/>
</dbReference>
<dbReference type="EMBL" id="JABWMJ010000009">
    <property type="protein sequence ID" value="NUZ07694.1"/>
    <property type="molecule type" value="Genomic_DNA"/>
</dbReference>